<reference evidence="2 3" key="1">
    <citation type="submission" date="2016-02" db="EMBL/GenBank/DDBJ databases">
        <authorList>
            <person name="Wen L."/>
            <person name="He K."/>
            <person name="Yang H."/>
        </authorList>
    </citation>
    <scope>NUCLEOTIDE SEQUENCE [LARGE SCALE GENOMIC DNA]</scope>
    <source>
        <strain evidence="2">Trichococcus palustris</strain>
    </source>
</reference>
<sequence length="67" mass="7404">MDKNTELEKELRENEVAAANDAHSHPDPISGEAESKGAYKIPKSNHPDPELDDKAEEIVEFNSDGDK</sequence>
<dbReference type="AlphaFoldDB" id="A0A143YET1"/>
<feature type="compositionally biased region" description="Basic and acidic residues" evidence="1">
    <location>
        <begin position="1"/>
        <end position="15"/>
    </location>
</feature>
<keyword evidence="3" id="KW-1185">Reference proteome</keyword>
<name>A0A143YET1_9LACT</name>
<proteinExistence type="predicted"/>
<evidence type="ECO:0000313" key="2">
    <source>
        <dbReference type="EMBL" id="CZQ86635.1"/>
    </source>
</evidence>
<protein>
    <submittedName>
        <fullName evidence="2">Uncharacterized protein</fullName>
    </submittedName>
</protein>
<dbReference type="RefSeq" id="WP_087031708.1">
    <property type="nucleotide sequence ID" value="NZ_FJNE01000002.1"/>
</dbReference>
<dbReference type="Proteomes" id="UP000242754">
    <property type="component" value="Unassembled WGS sequence"/>
</dbReference>
<organism evidence="2 3">
    <name type="scientific">Trichococcus palustris</name>
    <dbReference type="NCBI Taxonomy" id="140314"/>
    <lineage>
        <taxon>Bacteria</taxon>
        <taxon>Bacillati</taxon>
        <taxon>Bacillota</taxon>
        <taxon>Bacilli</taxon>
        <taxon>Lactobacillales</taxon>
        <taxon>Carnobacteriaceae</taxon>
        <taxon>Trichococcus</taxon>
    </lineage>
</organism>
<dbReference type="EMBL" id="FJNE01000002">
    <property type="protein sequence ID" value="CZQ86635.1"/>
    <property type="molecule type" value="Genomic_DNA"/>
</dbReference>
<evidence type="ECO:0000256" key="1">
    <source>
        <dbReference type="SAM" id="MobiDB-lite"/>
    </source>
</evidence>
<feature type="region of interest" description="Disordered" evidence="1">
    <location>
        <begin position="1"/>
        <end position="67"/>
    </location>
</feature>
<evidence type="ECO:0000313" key="3">
    <source>
        <dbReference type="Proteomes" id="UP000242754"/>
    </source>
</evidence>
<dbReference type="OrthoDB" id="2166928at2"/>
<feature type="compositionally biased region" description="Acidic residues" evidence="1">
    <location>
        <begin position="50"/>
        <end position="59"/>
    </location>
</feature>
<gene>
    <name evidence="2" type="ORF">Tpal_795</name>
</gene>
<accession>A0A143YET1</accession>